<dbReference type="AlphaFoldDB" id="A0A248JSB2"/>
<gene>
    <name evidence="1" type="ORF">Y958_11740</name>
</gene>
<reference evidence="1 2" key="1">
    <citation type="submission" date="2017-06" db="EMBL/GenBank/DDBJ databases">
        <title>Complete genome sequence of Nitrospirillum amazonense strain CBAmC, an endophytic nitrogen-fixing and plant growth-promoting bacterium, isolated from sugarcane.</title>
        <authorList>
            <person name="Schwab S."/>
            <person name="dos Santos Teixeira K.R."/>
            <person name="Simoes Araujo J.L."/>
            <person name="Soares Vidal M."/>
            <person name="Borges de Freitas H.R."/>
            <person name="Rivello Crivelaro A.L."/>
            <person name="Bueno de Camargo Nunes A."/>
            <person name="dos Santos C.M."/>
            <person name="Palmeira da Silva Rosa D."/>
            <person name="da Silva Padilha D."/>
            <person name="da Silva E."/>
            <person name="Araujo Terra L."/>
            <person name="Soares Mendes V."/>
            <person name="Farinelli L."/>
            <person name="Magalhaes Cruz L."/>
            <person name="Baldani J.I."/>
        </authorList>
    </citation>
    <scope>NUCLEOTIDE SEQUENCE [LARGE SCALE GENOMIC DNA]</scope>
    <source>
        <strain evidence="1 2">CBAmC</strain>
    </source>
</reference>
<name>A0A248JSB2_9PROT</name>
<evidence type="ECO:0000313" key="2">
    <source>
        <dbReference type="Proteomes" id="UP000197153"/>
    </source>
</evidence>
<keyword evidence="2" id="KW-1185">Reference proteome</keyword>
<organism evidence="1 2">
    <name type="scientific">Nitrospirillum viridazoti CBAmc</name>
    <dbReference type="NCBI Taxonomy" id="1441467"/>
    <lineage>
        <taxon>Bacteria</taxon>
        <taxon>Pseudomonadati</taxon>
        <taxon>Pseudomonadota</taxon>
        <taxon>Alphaproteobacteria</taxon>
        <taxon>Rhodospirillales</taxon>
        <taxon>Azospirillaceae</taxon>
        <taxon>Nitrospirillum</taxon>
        <taxon>Nitrospirillum viridazoti</taxon>
    </lineage>
</organism>
<accession>A0A248JSB2</accession>
<dbReference type="Proteomes" id="UP000197153">
    <property type="component" value="Chromosome 1"/>
</dbReference>
<dbReference type="KEGG" id="nao:Y958_11740"/>
<sequence>MVPFEMQKLEMAYNLTSTVYIYGFIYYKDIYGQNHRNHFLYRVYKDGDFVKFLTIGSLEMDNKMKDY</sequence>
<dbReference type="EMBL" id="CP022110">
    <property type="protein sequence ID" value="ASG21426.1"/>
    <property type="molecule type" value="Genomic_DNA"/>
</dbReference>
<evidence type="ECO:0000313" key="1">
    <source>
        <dbReference type="EMBL" id="ASG21426.1"/>
    </source>
</evidence>
<proteinExistence type="predicted"/>
<protein>
    <submittedName>
        <fullName evidence="1">Uncharacterized protein</fullName>
    </submittedName>
</protein>